<name>A0A9N8YLV9_FUNMO</name>
<accession>A0A9N8YLV9</accession>
<dbReference type="EMBL" id="CAJVPP010000053">
    <property type="protein sequence ID" value="CAG8437854.1"/>
    <property type="molecule type" value="Genomic_DNA"/>
</dbReference>
<gene>
    <name evidence="1" type="ORF">FMOSSE_LOCUS552</name>
</gene>
<evidence type="ECO:0000313" key="2">
    <source>
        <dbReference type="Proteomes" id="UP000789375"/>
    </source>
</evidence>
<dbReference type="Proteomes" id="UP000789375">
    <property type="component" value="Unassembled WGS sequence"/>
</dbReference>
<reference evidence="1" key="1">
    <citation type="submission" date="2021-06" db="EMBL/GenBank/DDBJ databases">
        <authorList>
            <person name="Kallberg Y."/>
            <person name="Tangrot J."/>
            <person name="Rosling A."/>
        </authorList>
    </citation>
    <scope>NUCLEOTIDE SEQUENCE</scope>
    <source>
        <strain evidence="1">87-6 pot B 2015</strain>
    </source>
</reference>
<keyword evidence="2" id="KW-1185">Reference proteome</keyword>
<dbReference type="AlphaFoldDB" id="A0A9N8YLV9"/>
<proteinExistence type="predicted"/>
<protein>
    <submittedName>
        <fullName evidence="1">14362_t:CDS:1</fullName>
    </submittedName>
</protein>
<sequence>MKRMILFVSIFMAKEEKSEGNIRKNSSLVDSLTNNCDSNKDYINDFESSRVKSKPCFDKKRNQISSLKCTFEDEYYPEWNEYISKFRNAIYYDEVEKQQNQIKELKIIQGKVYKLNQLRDEGKYLLDNKICFGLSNVDYKTLRKFPAECFPAFLVEFNHRRDSKSIPKGDLRYLDSLPQGIKDDIIKSTNKYNIKFTTDMFNEDEKRSL</sequence>
<organism evidence="1 2">
    <name type="scientific">Funneliformis mosseae</name>
    <name type="common">Endomycorrhizal fungus</name>
    <name type="synonym">Glomus mosseae</name>
    <dbReference type="NCBI Taxonomy" id="27381"/>
    <lineage>
        <taxon>Eukaryota</taxon>
        <taxon>Fungi</taxon>
        <taxon>Fungi incertae sedis</taxon>
        <taxon>Mucoromycota</taxon>
        <taxon>Glomeromycotina</taxon>
        <taxon>Glomeromycetes</taxon>
        <taxon>Glomerales</taxon>
        <taxon>Glomeraceae</taxon>
        <taxon>Funneliformis</taxon>
    </lineage>
</organism>
<evidence type="ECO:0000313" key="1">
    <source>
        <dbReference type="EMBL" id="CAG8437854.1"/>
    </source>
</evidence>
<comment type="caution">
    <text evidence="1">The sequence shown here is derived from an EMBL/GenBank/DDBJ whole genome shotgun (WGS) entry which is preliminary data.</text>
</comment>